<evidence type="ECO:0000256" key="2">
    <source>
        <dbReference type="SAM" id="SignalP"/>
    </source>
</evidence>
<dbReference type="AlphaFoldDB" id="A0A806GWX2"/>
<feature type="transmembrane region" description="Helical" evidence="1">
    <location>
        <begin position="49"/>
        <end position="68"/>
    </location>
</feature>
<dbReference type="EMBL" id="JQ809446">
    <property type="protein sequence ID" value="AFJ14689.1"/>
    <property type="molecule type" value="Genomic_DNA"/>
</dbReference>
<keyword evidence="1" id="KW-0472">Membrane</keyword>
<protein>
    <submittedName>
        <fullName evidence="3">NADH dehydrogenase subunit 6</fullName>
    </submittedName>
</protein>
<evidence type="ECO:0000256" key="1">
    <source>
        <dbReference type="SAM" id="Phobius"/>
    </source>
</evidence>
<feature type="transmembrane region" description="Helical" evidence="1">
    <location>
        <begin position="25"/>
        <end position="42"/>
    </location>
</feature>
<keyword evidence="3" id="KW-0496">Mitochondrion</keyword>
<proteinExistence type="predicted"/>
<feature type="transmembrane region" description="Helical" evidence="1">
    <location>
        <begin position="80"/>
        <end position="97"/>
    </location>
</feature>
<organism evidence="3">
    <name type="scientific">Pomphorhynchus laevis</name>
    <dbReference type="NCBI Taxonomy" id="141832"/>
    <lineage>
        <taxon>Eukaryota</taxon>
        <taxon>Metazoa</taxon>
        <taxon>Spiralia</taxon>
        <taxon>Lophotrochozoa</taxon>
        <taxon>Acanthocephala</taxon>
        <taxon>Palaeacanthocephala</taxon>
        <taxon>Echinorhynchida</taxon>
        <taxon>Pomphorhynchidae</taxon>
        <taxon>Pomphorhynchus</taxon>
    </lineage>
</organism>
<accession>A0A806GWX2</accession>
<gene>
    <name evidence="3" type="primary">ND6</name>
</gene>
<feature type="signal peptide" evidence="2">
    <location>
        <begin position="1"/>
        <end position="15"/>
    </location>
</feature>
<keyword evidence="1" id="KW-0812">Transmembrane</keyword>
<evidence type="ECO:0000313" key="3">
    <source>
        <dbReference type="EMBL" id="AFJ14689.1"/>
    </source>
</evidence>
<feature type="chain" id="PRO_5032295848" evidence="2">
    <location>
        <begin position="16"/>
        <end position="151"/>
    </location>
</feature>
<name>A0A806GWX2_9BILA</name>
<sequence>MGVLLLIILATTLLAGVSVKGYGGLAMNLWVIVGLAAVLWGFGHTSWEVWILLSMVNVGGILVLMIYASSTDGYNKIITPPSPLGVGFFVVLYLYGVSEREPTLTPETLVYTGSSGVLLLLSGVFLVLAMVACNRMLSVGSGHLREISCHS</sequence>
<keyword evidence="2" id="KW-0732">Signal</keyword>
<keyword evidence="1" id="KW-1133">Transmembrane helix</keyword>
<feature type="transmembrane region" description="Helical" evidence="1">
    <location>
        <begin position="109"/>
        <end position="132"/>
    </location>
</feature>
<geneLocation type="mitochondrion" evidence="3"/>
<reference evidence="3" key="1">
    <citation type="submission" date="2012-03" db="EMBL/GenBank/DDBJ databases">
        <title>The complete mitochondrial genome sequence of Pomphorhynchus laevis Vouges(Acanthocephala: Palaeacanthocephala).</title>
        <authorList>
            <person name="Pan T."/>
            <person name="Nie P."/>
        </authorList>
    </citation>
    <scope>NUCLEOTIDE SEQUENCE</scope>
    <source>
        <strain evidence="3">Vouges</strain>
    </source>
</reference>